<dbReference type="PANTHER" id="PTHR43235">
    <property type="entry name" value="GLUTAMINE AMIDOTRANSFERASE PB2B2.05-RELATED"/>
    <property type="match status" value="1"/>
</dbReference>
<dbReference type="Pfam" id="PF07722">
    <property type="entry name" value="Peptidase_C26"/>
    <property type="match status" value="1"/>
</dbReference>
<evidence type="ECO:0000256" key="3">
    <source>
        <dbReference type="ARBA" id="ARBA00055068"/>
    </source>
</evidence>
<protein>
    <recommendedName>
        <fullName evidence="5">gamma-glutamyl-gamma-aminobutyrate hydrolase</fullName>
        <ecNumber evidence="5">3.5.1.94</ecNumber>
    </recommendedName>
</protein>
<reference evidence="6 7" key="1">
    <citation type="submission" date="2009-05" db="EMBL/GenBank/DDBJ databases">
        <authorList>
            <person name="Setubal J.C."/>
            <person name="Boyle S."/>
            <person name="Crasta O.R."/>
            <person name="Gillespie J.J."/>
            <person name="Kenyon R.W."/>
            <person name="Lu J."/>
            <person name="Mane S."/>
            <person name="Nagrani S."/>
            <person name="Shallom J.M."/>
            <person name="Shallom S."/>
            <person name="Shukla M."/>
            <person name="Snyder E.E."/>
            <person name="Sobral B.W."/>
            <person name="Wattam A.R."/>
            <person name="Will R."/>
            <person name="Williams K."/>
            <person name="Yoo H."/>
            <person name="Munk C."/>
            <person name="Tapia R."/>
            <person name="Green L."/>
            <person name="Rogers Y."/>
            <person name="Detter J.C."/>
            <person name="Bruce D."/>
            <person name="Brettin T.S."/>
            <person name="Tsolis R."/>
        </authorList>
    </citation>
    <scope>NUCLEOTIDE SEQUENCE [LARGE SCALE GENOMIC DNA]</scope>
    <source>
        <strain evidence="6 7">LMG 3301</strain>
    </source>
</reference>
<dbReference type="InterPro" id="IPR029062">
    <property type="entry name" value="Class_I_gatase-like"/>
</dbReference>
<dbReference type="GO" id="GO:0033969">
    <property type="term" value="F:gamma-glutamyl-gamma-aminobutyrate hydrolase activity"/>
    <property type="evidence" value="ECO:0007669"/>
    <property type="project" value="UniProtKB-EC"/>
</dbReference>
<dbReference type="PROSITE" id="PS51273">
    <property type="entry name" value="GATASE_TYPE_1"/>
    <property type="match status" value="1"/>
</dbReference>
<accession>C4WGI7</accession>
<evidence type="ECO:0000313" key="7">
    <source>
        <dbReference type="Proteomes" id="UP000004386"/>
    </source>
</evidence>
<dbReference type="CDD" id="cd01745">
    <property type="entry name" value="GATase1_2"/>
    <property type="match status" value="1"/>
</dbReference>
<dbReference type="SUPFAM" id="SSF52317">
    <property type="entry name" value="Class I glutamine amidotransferase-like"/>
    <property type="match status" value="1"/>
</dbReference>
<dbReference type="InterPro" id="IPR044668">
    <property type="entry name" value="PuuD-like"/>
</dbReference>
<evidence type="ECO:0000256" key="2">
    <source>
        <dbReference type="ARBA" id="ARBA00052718"/>
    </source>
</evidence>
<dbReference type="EC" id="3.5.1.94" evidence="5"/>
<gene>
    <name evidence="6" type="ORF">OINT_1001895</name>
</gene>
<evidence type="ECO:0000256" key="5">
    <source>
        <dbReference type="ARBA" id="ARBA00066788"/>
    </source>
</evidence>
<evidence type="ECO:0000256" key="4">
    <source>
        <dbReference type="ARBA" id="ARBA00060634"/>
    </source>
</evidence>
<organism evidence="6 7">
    <name type="scientific">Brucella intermedia LMG 3301</name>
    <dbReference type="NCBI Taxonomy" id="641118"/>
    <lineage>
        <taxon>Bacteria</taxon>
        <taxon>Pseudomonadati</taxon>
        <taxon>Pseudomonadota</taxon>
        <taxon>Alphaproteobacteria</taxon>
        <taxon>Hyphomicrobiales</taxon>
        <taxon>Brucellaceae</taxon>
        <taxon>Brucella/Ochrobactrum group</taxon>
        <taxon>Brucella</taxon>
    </lineage>
</organism>
<dbReference type="Proteomes" id="UP000004386">
    <property type="component" value="Unassembled WGS sequence"/>
</dbReference>
<evidence type="ECO:0000313" key="6">
    <source>
        <dbReference type="EMBL" id="EEQ96465.1"/>
    </source>
</evidence>
<dbReference type="GO" id="GO:0006598">
    <property type="term" value="P:polyamine catabolic process"/>
    <property type="evidence" value="ECO:0007669"/>
    <property type="project" value="TreeGrafter"/>
</dbReference>
<comment type="function">
    <text evidence="3">Involved in the breakdown of putrescine via hydrolysis of the gamma-glutamyl linkage of gamma-glutamyl-gamma-aminobutyrate.</text>
</comment>
<dbReference type="Gene3D" id="3.40.50.880">
    <property type="match status" value="1"/>
</dbReference>
<evidence type="ECO:0000256" key="1">
    <source>
        <dbReference type="ARBA" id="ARBA00011083"/>
    </source>
</evidence>
<dbReference type="PANTHER" id="PTHR43235:SF1">
    <property type="entry name" value="GLUTAMINE AMIDOTRANSFERASE PB2B2.05-RELATED"/>
    <property type="match status" value="1"/>
</dbReference>
<dbReference type="GO" id="GO:0005829">
    <property type="term" value="C:cytosol"/>
    <property type="evidence" value="ECO:0007669"/>
    <property type="project" value="TreeGrafter"/>
</dbReference>
<comment type="catalytic activity">
    <reaction evidence="2">
        <text>4-(gamma-L-glutamylamino)butanoate + H2O = 4-aminobutanoate + L-glutamate</text>
        <dbReference type="Rhea" id="RHEA:19737"/>
        <dbReference type="ChEBI" id="CHEBI:15377"/>
        <dbReference type="ChEBI" id="CHEBI:29985"/>
        <dbReference type="ChEBI" id="CHEBI:58800"/>
        <dbReference type="ChEBI" id="CHEBI:59888"/>
        <dbReference type="EC" id="3.5.1.94"/>
    </reaction>
</comment>
<dbReference type="HOGENOM" id="CLU_030756_0_0_5"/>
<proteinExistence type="inferred from homology"/>
<dbReference type="FunFam" id="3.40.50.880:FF:000030">
    <property type="entry name" value="Gamma-glutamyl-gamma-aminobutyrate hydrolase PuuD"/>
    <property type="match status" value="1"/>
</dbReference>
<dbReference type="EMBL" id="ACQA01000001">
    <property type="protein sequence ID" value="EEQ96465.1"/>
    <property type="molecule type" value="Genomic_DNA"/>
</dbReference>
<dbReference type="InterPro" id="IPR011697">
    <property type="entry name" value="Peptidase_C26"/>
</dbReference>
<dbReference type="AlphaFoldDB" id="C4WGI7"/>
<name>C4WGI7_9HYPH</name>
<comment type="caution">
    <text evidence="6">The sequence shown here is derived from an EMBL/GenBank/DDBJ whole genome shotgun (WGS) entry which is preliminary data.</text>
</comment>
<sequence>MPFIFVSRHYLTQSRFIFRMVETNPMPKTSRPLVAVPTDVKPFENYTWHAAPEQYLAAAIDVAGVTPLLVPSFGDRMDLDAILDAVDGLLVTGSKSNVHPALYGVEPNPAFEPYDNARDATSLPLIRAAIEKGVPVLAICRGIQELNVALGGTLATEIQELEGRMDHRAPESESQAERFAIQHPIKLNPNSCLAEILKEDSVRVNSVHRQAIDRLAPQLEVEAVAEDGTIEAVSVKNAKGFVVGVQWHPEYWVHSDAPSRKIFEAFGDAVRRRRLGE</sequence>
<comment type="similarity">
    <text evidence="1">Belongs to the peptidase C26 family.</text>
</comment>
<comment type="pathway">
    <text evidence="4">Amine and polyamine degradation; putrescine degradation; 4-aminobutanoate from putrescine: step 4/4.</text>
</comment>